<sequence>MKSLELLTPLETPELSFANRVFMAPMTRSRAPERVPTALMKDYYAQRASAGLIFSEATQISAEGVGYISTPGIHTEEQVREWRRVTDAVHQHGGVIFCQLWHVGRASHPDFHGGKLPVAPSAIPFEGQVFTPEGMKSTVTPRAMSLEEIARTIEDFRKAAEAAKIAGFDGVEIHGASGYLPAQFLEDGTNQRTDIYGGSLENRARFLLEATDAAISVWGAGRVSVRLWPRFTYNGMSDSDPEKTYLYVVEQLEKRRLGILHFVEFPPSDGVKPISPAVRQAFSRVLVLNCGYDKESAEAAISEGRTDAVSFGSLFLANPDLPKRFELDADLNAPDQATFYGGKEKGYTDYPRLT</sequence>
<dbReference type="CDD" id="cd02933">
    <property type="entry name" value="OYE_like_FMN"/>
    <property type="match status" value="1"/>
</dbReference>
<feature type="domain" description="NADH:flavin oxidoreductase/NADH oxidase N-terminal" evidence="1">
    <location>
        <begin position="6"/>
        <end position="327"/>
    </location>
</feature>
<dbReference type="InterPro" id="IPR045247">
    <property type="entry name" value="Oye-like"/>
</dbReference>
<reference evidence="2" key="1">
    <citation type="submission" date="2023-06" db="EMBL/GenBank/DDBJ databases">
        <title>Phylogenetic Diversity of Rhizobium strains.</title>
        <authorList>
            <person name="Moura F.T."/>
            <person name="Helene L.C.F."/>
            <person name="Hungria M."/>
        </authorList>
    </citation>
    <scope>NUCLEOTIDE SEQUENCE</scope>
    <source>
        <strain evidence="2">CCGE524</strain>
    </source>
</reference>
<accession>A0ABT7KSL9</accession>
<dbReference type="EMBL" id="JARFYN010000087">
    <property type="protein sequence ID" value="MDL2410524.1"/>
    <property type="molecule type" value="Genomic_DNA"/>
</dbReference>
<dbReference type="InterPro" id="IPR001155">
    <property type="entry name" value="OxRdtase_FMN_N"/>
</dbReference>
<proteinExistence type="predicted"/>
<dbReference type="SUPFAM" id="SSF51395">
    <property type="entry name" value="FMN-linked oxidoreductases"/>
    <property type="match status" value="1"/>
</dbReference>
<dbReference type="Gene3D" id="3.20.20.70">
    <property type="entry name" value="Aldolase class I"/>
    <property type="match status" value="1"/>
</dbReference>
<dbReference type="Pfam" id="PF00724">
    <property type="entry name" value="Oxidored_FMN"/>
    <property type="match status" value="1"/>
</dbReference>
<keyword evidence="3" id="KW-1185">Reference proteome</keyword>
<evidence type="ECO:0000313" key="2">
    <source>
        <dbReference type="EMBL" id="MDL2410524.1"/>
    </source>
</evidence>
<dbReference type="PANTHER" id="PTHR22893:SF91">
    <property type="entry name" value="NADPH DEHYDROGENASE 2-RELATED"/>
    <property type="match status" value="1"/>
</dbReference>
<comment type="caution">
    <text evidence="2">The sequence shown here is derived from an EMBL/GenBank/DDBJ whole genome shotgun (WGS) entry which is preliminary data.</text>
</comment>
<evidence type="ECO:0000259" key="1">
    <source>
        <dbReference type="Pfam" id="PF00724"/>
    </source>
</evidence>
<protein>
    <submittedName>
        <fullName evidence="2">Alkene reductase</fullName>
    </submittedName>
</protein>
<organism evidence="2 3">
    <name type="scientific">Rhizobium calliandrae</name>
    <dbReference type="NCBI Taxonomy" id="1312182"/>
    <lineage>
        <taxon>Bacteria</taxon>
        <taxon>Pseudomonadati</taxon>
        <taxon>Pseudomonadota</taxon>
        <taxon>Alphaproteobacteria</taxon>
        <taxon>Hyphomicrobiales</taxon>
        <taxon>Rhizobiaceae</taxon>
        <taxon>Rhizobium/Agrobacterium group</taxon>
        <taxon>Rhizobium</taxon>
    </lineage>
</organism>
<dbReference type="PANTHER" id="PTHR22893">
    <property type="entry name" value="NADH OXIDOREDUCTASE-RELATED"/>
    <property type="match status" value="1"/>
</dbReference>
<dbReference type="InterPro" id="IPR013785">
    <property type="entry name" value="Aldolase_TIM"/>
</dbReference>
<name>A0ABT7KSL9_9HYPH</name>
<dbReference type="Proteomes" id="UP001172630">
    <property type="component" value="Unassembled WGS sequence"/>
</dbReference>
<dbReference type="RefSeq" id="WP_285884414.1">
    <property type="nucleotide sequence ID" value="NZ_JARFYN010000087.1"/>
</dbReference>
<evidence type="ECO:0000313" key="3">
    <source>
        <dbReference type="Proteomes" id="UP001172630"/>
    </source>
</evidence>
<gene>
    <name evidence="2" type="ORF">PY650_34105</name>
</gene>